<dbReference type="OrthoDB" id="2655795at2"/>
<reference evidence="1 2" key="1">
    <citation type="submission" date="2020-01" db="EMBL/GenBank/DDBJ databases">
        <title>Paenibacillus soybeanensis sp. nov. isolated from the nodules of soybean (Glycine max(L.) Merr).</title>
        <authorList>
            <person name="Wang H."/>
        </authorList>
    </citation>
    <scope>NUCLEOTIDE SEQUENCE [LARGE SCALE GENOMIC DNA]</scope>
    <source>
        <strain evidence="1 2">DSM 23054</strain>
    </source>
</reference>
<evidence type="ECO:0000313" key="1">
    <source>
        <dbReference type="EMBL" id="NBC69692.1"/>
    </source>
</evidence>
<name>A0A7X5BYG7_9BACL</name>
<sequence>MKPSNTRITAPDAFLFNVDLLVESESDAKALEKLLHMLNKAGFADYRIKSGIQLGRMIESLENQYPSQAVPIELPTAQPQADTAIVPSVLDRIKDCIAAKSLIRIMVNKGFGVRLNIPCRILHLDESTQILTVYHVDEKQVYAFSLNEIDDFI</sequence>
<protein>
    <submittedName>
        <fullName evidence="1">Uncharacterized protein</fullName>
    </submittedName>
</protein>
<dbReference type="Proteomes" id="UP000558113">
    <property type="component" value="Unassembled WGS sequence"/>
</dbReference>
<dbReference type="AlphaFoldDB" id="A0A7X5BYG7"/>
<gene>
    <name evidence="1" type="ORF">GT003_11875</name>
</gene>
<dbReference type="RefSeq" id="WP_161697801.1">
    <property type="nucleotide sequence ID" value="NZ_JAAAMU010000005.1"/>
</dbReference>
<comment type="caution">
    <text evidence="1">The sequence shown here is derived from an EMBL/GenBank/DDBJ whole genome shotgun (WGS) entry which is preliminary data.</text>
</comment>
<evidence type="ECO:0000313" key="2">
    <source>
        <dbReference type="Proteomes" id="UP000558113"/>
    </source>
</evidence>
<proteinExistence type="predicted"/>
<accession>A0A7X5BYG7</accession>
<dbReference type="EMBL" id="JAAAMU010000005">
    <property type="protein sequence ID" value="NBC69692.1"/>
    <property type="molecule type" value="Genomic_DNA"/>
</dbReference>
<organism evidence="1 2">
    <name type="scientific">Paenibacillus sacheonensis</name>
    <dbReference type="NCBI Taxonomy" id="742054"/>
    <lineage>
        <taxon>Bacteria</taxon>
        <taxon>Bacillati</taxon>
        <taxon>Bacillota</taxon>
        <taxon>Bacilli</taxon>
        <taxon>Bacillales</taxon>
        <taxon>Paenibacillaceae</taxon>
        <taxon>Paenibacillus</taxon>
    </lineage>
</organism>
<keyword evidence="2" id="KW-1185">Reference proteome</keyword>